<feature type="domain" description="Prokaryotic-type class I peptide chain release factors" evidence="5">
    <location>
        <begin position="31"/>
        <end position="126"/>
    </location>
</feature>
<evidence type="ECO:0000256" key="2">
    <source>
        <dbReference type="ARBA" id="ARBA00010835"/>
    </source>
</evidence>
<dbReference type="EMBL" id="UFQS01000640">
    <property type="protein sequence ID" value="SSX05646.1"/>
    <property type="molecule type" value="Genomic_DNA"/>
</dbReference>
<accession>A0A336M716</accession>
<evidence type="ECO:0000256" key="3">
    <source>
        <dbReference type="ARBA" id="ARBA00022946"/>
    </source>
</evidence>
<comment type="similarity">
    <text evidence="2">Belongs to the prokaryotic/mitochondrial release factor family.</text>
</comment>
<dbReference type="GO" id="GO:0005739">
    <property type="term" value="C:mitochondrion"/>
    <property type="evidence" value="ECO:0007669"/>
    <property type="project" value="UniProtKB-SubCell"/>
</dbReference>
<keyword evidence="3" id="KW-0809">Transit peptide</keyword>
<dbReference type="SUPFAM" id="SSF75620">
    <property type="entry name" value="Release factor"/>
    <property type="match status" value="1"/>
</dbReference>
<reference evidence="6" key="1">
    <citation type="submission" date="2018-04" db="EMBL/GenBank/DDBJ databases">
        <authorList>
            <person name="Go L.Y."/>
            <person name="Mitchell J.A."/>
        </authorList>
    </citation>
    <scope>NUCLEOTIDE SEQUENCE</scope>
    <source>
        <tissue evidence="6">Whole organism</tissue>
    </source>
</reference>
<dbReference type="OMA" id="KCHLHRL"/>
<proteinExistence type="inferred from homology"/>
<evidence type="ECO:0000259" key="5">
    <source>
        <dbReference type="Pfam" id="PF00472"/>
    </source>
</evidence>
<dbReference type="Pfam" id="PF00472">
    <property type="entry name" value="RF-1"/>
    <property type="match status" value="1"/>
</dbReference>
<keyword evidence="4" id="KW-0496">Mitochondrion</keyword>
<dbReference type="AlphaFoldDB" id="A0A336M716"/>
<evidence type="ECO:0000313" key="6">
    <source>
        <dbReference type="EMBL" id="SSX05646.1"/>
    </source>
</evidence>
<evidence type="ECO:0000256" key="1">
    <source>
        <dbReference type="ARBA" id="ARBA00004173"/>
    </source>
</evidence>
<name>A0A336M716_CULSO</name>
<organism evidence="7">
    <name type="scientific">Culicoides sonorensis</name>
    <name type="common">Biting midge</name>
    <dbReference type="NCBI Taxonomy" id="179676"/>
    <lineage>
        <taxon>Eukaryota</taxon>
        <taxon>Metazoa</taxon>
        <taxon>Ecdysozoa</taxon>
        <taxon>Arthropoda</taxon>
        <taxon>Hexapoda</taxon>
        <taxon>Insecta</taxon>
        <taxon>Pterygota</taxon>
        <taxon>Neoptera</taxon>
        <taxon>Endopterygota</taxon>
        <taxon>Diptera</taxon>
        <taxon>Nematocera</taxon>
        <taxon>Chironomoidea</taxon>
        <taxon>Ceratopogonidae</taxon>
        <taxon>Ceratopogoninae</taxon>
        <taxon>Culicoides</taxon>
        <taxon>Monoculicoides</taxon>
    </lineage>
</organism>
<dbReference type="InterPro" id="IPR045853">
    <property type="entry name" value="Pep_chain_release_fac_I_sf"/>
</dbReference>
<dbReference type="GO" id="GO:0003747">
    <property type="term" value="F:translation release factor activity"/>
    <property type="evidence" value="ECO:0007669"/>
    <property type="project" value="InterPro"/>
</dbReference>
<dbReference type="VEuPathDB" id="VectorBase:CSON013021"/>
<dbReference type="EMBL" id="UFQT01000640">
    <property type="protein sequence ID" value="SSX26005.1"/>
    <property type="molecule type" value="Genomic_DNA"/>
</dbReference>
<gene>
    <name evidence="7" type="primary">CSON013021</name>
</gene>
<sequence length="139" mass="16183">MFRSVRLSTIFNLNIQSCKNKKTLNFSKFPKINEADLEEQFVRGSGPGGQSVNRTANNVVLKHIPTGIIVKCHKTRSLEDNRKEARRILVIRLDNEINADQSVEAQIKKIELKKLNEANRRRKILLSMKQKWKERENIE</sequence>
<dbReference type="PANTHER" id="PTHR46203:SF1">
    <property type="entry name" value="MITOCHONDRIAL TRANSLATION RELEASE FACTOR IN RESCUE"/>
    <property type="match status" value="1"/>
</dbReference>
<dbReference type="Gene3D" id="3.30.160.20">
    <property type="match status" value="1"/>
</dbReference>
<dbReference type="PANTHER" id="PTHR46203">
    <property type="entry name" value="PROBABLE PEPTIDE CHAIN RELEASE FACTOR C12ORF65"/>
    <property type="match status" value="1"/>
</dbReference>
<evidence type="ECO:0000256" key="4">
    <source>
        <dbReference type="ARBA" id="ARBA00023128"/>
    </source>
</evidence>
<reference evidence="7" key="2">
    <citation type="submission" date="2018-07" db="EMBL/GenBank/DDBJ databases">
        <authorList>
            <person name="Quirk P.G."/>
            <person name="Krulwich T.A."/>
        </authorList>
    </citation>
    <scope>NUCLEOTIDE SEQUENCE</scope>
</reference>
<comment type="subcellular location">
    <subcellularLocation>
        <location evidence="1">Mitochondrion</location>
    </subcellularLocation>
</comment>
<dbReference type="InterPro" id="IPR000352">
    <property type="entry name" value="Pep_chain_release_fac_I"/>
</dbReference>
<protein>
    <submittedName>
        <fullName evidence="7">CSON013021 protein</fullName>
    </submittedName>
</protein>
<dbReference type="InterPro" id="IPR052405">
    <property type="entry name" value="Mito_Transl_Release_Factor"/>
</dbReference>
<evidence type="ECO:0000313" key="7">
    <source>
        <dbReference type="EMBL" id="SSX26005.1"/>
    </source>
</evidence>